<proteinExistence type="predicted"/>
<evidence type="ECO:0000313" key="2">
    <source>
        <dbReference type="Proteomes" id="UP000244773"/>
    </source>
</evidence>
<organism evidence="1">
    <name type="scientific">Tetraselmis virus 1</name>
    <dbReference type="NCBI Taxonomy" id="2060617"/>
    <lineage>
        <taxon>Viruses</taxon>
        <taxon>Varidnaviria</taxon>
        <taxon>Bamfordvirae</taxon>
        <taxon>Nucleocytoviricota</taxon>
        <taxon>Megaviricetes</taxon>
        <taxon>Imitervirales</taxon>
        <taxon>Allomimiviridae</taxon>
        <taxon>Oceanusvirus</taxon>
        <taxon>Oceanusvirus kaneohense</taxon>
    </lineage>
</organism>
<name>A0A2P0VNZ2_9VIRU</name>
<sequence length="66" mass="7884">MISTIKLNLLYRILRPYMQTMDKGEEQEFRNEIEKLFGYDLDKAKQKRILQKDKQAALDDFSSLTI</sequence>
<dbReference type="Proteomes" id="UP000244773">
    <property type="component" value="Segment"/>
</dbReference>
<dbReference type="EMBL" id="KY322437">
    <property type="protein sequence ID" value="AUF82611.1"/>
    <property type="molecule type" value="Genomic_DNA"/>
</dbReference>
<reference evidence="1" key="1">
    <citation type="journal article" date="2018" name="Virology">
        <title>A giant virus infecting green algae encodes key fermentation genes.</title>
        <authorList>
            <person name="Schvarcz C.R."/>
            <person name="Steward G.F."/>
        </authorList>
    </citation>
    <scope>NUCLEOTIDE SEQUENCE [LARGE SCALE GENOMIC DNA]</scope>
</reference>
<keyword evidence="2" id="KW-1185">Reference proteome</keyword>
<gene>
    <name evidence="1" type="ORF">TetV_529</name>
</gene>
<protein>
    <submittedName>
        <fullName evidence="1">Uncharacterized protein</fullName>
    </submittedName>
</protein>
<accession>A0A2P0VNZ2</accession>
<evidence type="ECO:0000313" key="1">
    <source>
        <dbReference type="EMBL" id="AUF82611.1"/>
    </source>
</evidence>